<evidence type="ECO:0000313" key="1">
    <source>
        <dbReference type="EMBL" id="ASU35865.1"/>
    </source>
</evidence>
<dbReference type="Proteomes" id="UP000215002">
    <property type="component" value="Chromosome"/>
</dbReference>
<dbReference type="AlphaFoldDB" id="A0A223P171"/>
<evidence type="ECO:0000313" key="2">
    <source>
        <dbReference type="Proteomes" id="UP000215002"/>
    </source>
</evidence>
<keyword evidence="2" id="KW-1185">Reference proteome</keyword>
<name>A0A223P171_9SPHI</name>
<reference evidence="1 2" key="1">
    <citation type="submission" date="2017-08" db="EMBL/GenBank/DDBJ databases">
        <title>Complete genome sequence of Mucilaginibacter sp. strain BJC16-A31.</title>
        <authorList>
            <consortium name="Henan University of Science and Technology"/>
            <person name="You X."/>
        </authorList>
    </citation>
    <scope>NUCLEOTIDE SEQUENCE [LARGE SCALE GENOMIC DNA]</scope>
    <source>
        <strain evidence="1 2">BJC16-A31</strain>
    </source>
</reference>
<gene>
    <name evidence="1" type="ORF">MuYL_3980</name>
</gene>
<proteinExistence type="predicted"/>
<protein>
    <submittedName>
        <fullName evidence="1">Uncharacterized protein</fullName>
    </submittedName>
</protein>
<dbReference type="EMBL" id="CP022743">
    <property type="protein sequence ID" value="ASU35865.1"/>
    <property type="molecule type" value="Genomic_DNA"/>
</dbReference>
<dbReference type="KEGG" id="muc:MuYL_3980"/>
<organism evidence="1 2">
    <name type="scientific">Mucilaginibacter xinganensis</name>
    <dbReference type="NCBI Taxonomy" id="1234841"/>
    <lineage>
        <taxon>Bacteria</taxon>
        <taxon>Pseudomonadati</taxon>
        <taxon>Bacteroidota</taxon>
        <taxon>Sphingobacteriia</taxon>
        <taxon>Sphingobacteriales</taxon>
        <taxon>Sphingobacteriaceae</taxon>
        <taxon>Mucilaginibacter</taxon>
    </lineage>
</organism>
<sequence length="42" mass="4749">MLINTLILINIYSSAQTPQFDYVLYSCKFTAGHKGINETIIL</sequence>
<accession>A0A223P171</accession>